<gene>
    <name evidence="2" type="ORF">AB4874_13100</name>
</gene>
<dbReference type="Proteomes" id="UP001557465">
    <property type="component" value="Unassembled WGS sequence"/>
</dbReference>
<organism evidence="2 3">
    <name type="scientific">Thioclava arctica</name>
    <dbReference type="NCBI Taxonomy" id="3238301"/>
    <lineage>
        <taxon>Bacteria</taxon>
        <taxon>Pseudomonadati</taxon>
        <taxon>Pseudomonadota</taxon>
        <taxon>Alphaproteobacteria</taxon>
        <taxon>Rhodobacterales</taxon>
        <taxon>Paracoccaceae</taxon>
        <taxon>Thioclava</taxon>
    </lineage>
</organism>
<proteinExistence type="predicted"/>
<protein>
    <submittedName>
        <fullName evidence="2">Uncharacterized protein</fullName>
    </submittedName>
</protein>
<evidence type="ECO:0000313" key="3">
    <source>
        <dbReference type="Proteomes" id="UP001557465"/>
    </source>
</evidence>
<evidence type="ECO:0000256" key="1">
    <source>
        <dbReference type="SAM" id="SignalP"/>
    </source>
</evidence>
<feature type="chain" id="PRO_5047458703" evidence="1">
    <location>
        <begin position="21"/>
        <end position="84"/>
    </location>
</feature>
<reference evidence="2 3" key="1">
    <citation type="journal article" date="2011" name="Int. J. Syst. Evol. Microbiol.">
        <title>Zhongshania antarctica gen. nov., sp. nov. and Zhongshania guokunii sp. nov., gammaproteobacteria respectively isolated from coastal attached (fast) ice and surface seawater of the Antarctic.</title>
        <authorList>
            <person name="Li H.J."/>
            <person name="Zhang X.Y."/>
            <person name="Chen C.X."/>
            <person name="Zhang Y.J."/>
            <person name="Gao Z.M."/>
            <person name="Yu Y."/>
            <person name="Chen X.L."/>
            <person name="Chen B."/>
            <person name="Zhang Y.Z."/>
        </authorList>
    </citation>
    <scope>NUCLEOTIDE SEQUENCE [LARGE SCALE GENOMIC DNA]</scope>
    <source>
        <strain evidence="2 3">15-R06ZXC-3</strain>
    </source>
</reference>
<feature type="signal peptide" evidence="1">
    <location>
        <begin position="1"/>
        <end position="20"/>
    </location>
</feature>
<keyword evidence="1" id="KW-0732">Signal</keyword>
<name>A0ABV3TML9_9RHOB</name>
<accession>A0ABV3TML9</accession>
<dbReference type="RefSeq" id="WP_295535374.1">
    <property type="nucleotide sequence ID" value="NZ_JBFRYC010000007.1"/>
</dbReference>
<dbReference type="EMBL" id="JBFRYC010000007">
    <property type="protein sequence ID" value="MEX1662579.1"/>
    <property type="molecule type" value="Genomic_DNA"/>
</dbReference>
<evidence type="ECO:0000313" key="2">
    <source>
        <dbReference type="EMBL" id="MEX1662579.1"/>
    </source>
</evidence>
<keyword evidence="3" id="KW-1185">Reference proteome</keyword>
<comment type="caution">
    <text evidence="2">The sequence shown here is derived from an EMBL/GenBank/DDBJ whole genome shotgun (WGS) entry which is preliminary data.</text>
</comment>
<sequence>MKHIIATSAVLALLAGSASAASNQTHERHASFPNGVTATDTAKVEASTVYSNKELQRAHLEPTDIVPVTVFQAPDNIAPPRHDG</sequence>